<feature type="compositionally biased region" description="Basic and acidic residues" evidence="1">
    <location>
        <begin position="69"/>
        <end position="84"/>
    </location>
</feature>
<organism evidence="2 3">
    <name type="scientific">Mycolicibacterium smegmatis (strain ATCC 700084 / mc(2)155)</name>
    <name type="common">Mycobacterium smegmatis</name>
    <dbReference type="NCBI Taxonomy" id="246196"/>
    <lineage>
        <taxon>Bacteria</taxon>
        <taxon>Bacillati</taxon>
        <taxon>Actinomycetota</taxon>
        <taxon>Actinomycetes</taxon>
        <taxon>Mycobacteriales</taxon>
        <taxon>Mycobacteriaceae</taxon>
        <taxon>Mycolicibacterium</taxon>
    </lineage>
</organism>
<dbReference type="KEGG" id="msg:MSMEI_0169"/>
<evidence type="ECO:0000313" key="2">
    <source>
        <dbReference type="EMBL" id="AFP36650.1"/>
    </source>
</evidence>
<evidence type="ECO:0000313" key="3">
    <source>
        <dbReference type="Proteomes" id="UP000006158"/>
    </source>
</evidence>
<sequence length="156" mass="16635">MVAHGRVGMPLDYRRYRSHPCPCGVKAQQNPHECGSEHGQSGVHSEAHAARGCVADGASHGQQRHHGHDRAPDACDDERGRDPCPRQGAAVAHRGFDGAGSAPVCDHEPERDNCGRTEGDCGDGILPENNGSADQREDGHERQQRPAPGQPGAFDL</sequence>
<proteinExistence type="predicted"/>
<reference evidence="2 3" key="2">
    <citation type="journal article" date="2009" name="Genome Res.">
        <title>Ortho-proteogenomics: multiple proteomes investigation through orthology and a new MS-based protocol.</title>
        <authorList>
            <person name="Gallien S."/>
            <person name="Perrodou E."/>
            <person name="Carapito C."/>
            <person name="Deshayes C."/>
            <person name="Reyrat J.M."/>
            <person name="Van Dorsselaer A."/>
            <person name="Poch O."/>
            <person name="Schaeffer C."/>
            <person name="Lecompte O."/>
        </authorList>
    </citation>
    <scope>NUCLEOTIDE SEQUENCE [LARGE SCALE GENOMIC DNA]</scope>
    <source>
        <strain evidence="3">ATCC 700084 / mc(2)155</strain>
    </source>
</reference>
<feature type="compositionally biased region" description="Basic and acidic residues" evidence="1">
    <location>
        <begin position="105"/>
        <end position="119"/>
    </location>
</feature>
<reference evidence="2 3" key="1">
    <citation type="journal article" date="2007" name="Genome Biol.">
        <title>Interrupted coding sequences in Mycobacterium smegmatis: authentic mutations or sequencing errors?</title>
        <authorList>
            <person name="Deshayes C."/>
            <person name="Perrodou E."/>
            <person name="Gallien S."/>
            <person name="Euphrasie D."/>
            <person name="Schaeffer C."/>
            <person name="Van-Dorsselaer A."/>
            <person name="Poch O."/>
            <person name="Lecompte O."/>
            <person name="Reyrat J.M."/>
        </authorList>
    </citation>
    <scope>NUCLEOTIDE SEQUENCE [LARGE SCALE GENOMIC DNA]</scope>
    <source>
        <strain evidence="3">ATCC 700084 / mc(2)155</strain>
    </source>
</reference>
<feature type="region of interest" description="Disordered" evidence="1">
    <location>
        <begin position="28"/>
        <end position="47"/>
    </location>
</feature>
<protein>
    <submittedName>
        <fullName evidence="2">Uncharacterized protein</fullName>
    </submittedName>
</protein>
<accession>I7F4U8</accession>
<name>I7F4U8_MYCS2</name>
<dbReference type="Proteomes" id="UP000006158">
    <property type="component" value="Chromosome"/>
</dbReference>
<evidence type="ECO:0000256" key="1">
    <source>
        <dbReference type="SAM" id="MobiDB-lite"/>
    </source>
</evidence>
<dbReference type="AlphaFoldDB" id="I7F4U8"/>
<feature type="region of interest" description="Disordered" evidence="1">
    <location>
        <begin position="53"/>
        <end position="156"/>
    </location>
</feature>
<feature type="compositionally biased region" description="Basic and acidic residues" evidence="1">
    <location>
        <begin position="134"/>
        <end position="144"/>
    </location>
</feature>
<dbReference type="EMBL" id="CP001663">
    <property type="protein sequence ID" value="AFP36650.1"/>
    <property type="molecule type" value="Genomic_DNA"/>
</dbReference>
<gene>
    <name evidence="2" type="ordered locus">MSMEI_0169</name>
</gene>